<reference evidence="3" key="1">
    <citation type="submission" date="2013-12" db="EMBL/GenBank/DDBJ databases">
        <title>Genome sequences of Streptococcus thermophilus strains MTH17CL396 and M17PTZA496 isolated from Fontina cheese in Valle d'Aosta region (Italy).</title>
        <authorList>
            <person name="Treu L."/>
            <person name="Giacomini A."/>
            <person name="Corich V."/>
            <person name="Vendramin V."/>
            <person name="Bovo B."/>
        </authorList>
    </citation>
    <scope>NUCLEOTIDE SEQUENCE [LARGE SCALE GENOMIC DNA]</scope>
    <source>
        <strain evidence="3">M17PTZA496</strain>
    </source>
</reference>
<sequence>MSETVFEVPVNPTGGNHSTDDKTSKSADNNQPSPDKEDKAETPTNTGFPVHRPLS</sequence>
<evidence type="ECO:0000256" key="1">
    <source>
        <dbReference type="SAM" id="MobiDB-lite"/>
    </source>
</evidence>
<dbReference type="HOGENOM" id="CLU_3030683_0_0_9"/>
<accession>A0A0E2Q3T8</accession>
<dbReference type="AlphaFoldDB" id="A0A0E2Q3T8"/>
<gene>
    <name evidence="2" type="ORF">X841_02070</name>
</gene>
<organism evidence="2 3">
    <name type="scientific">Streptococcus thermophilus M17PTZA496</name>
    <dbReference type="NCBI Taxonomy" id="1433289"/>
    <lineage>
        <taxon>Bacteria</taxon>
        <taxon>Bacillati</taxon>
        <taxon>Bacillota</taxon>
        <taxon>Bacilli</taxon>
        <taxon>Lactobacillales</taxon>
        <taxon>Streptococcaceae</taxon>
        <taxon>Streptococcus</taxon>
    </lineage>
</organism>
<dbReference type="PATRIC" id="fig|1433289.7.peg.398"/>
<dbReference type="RefSeq" id="WP_084828502.1">
    <property type="nucleotide sequence ID" value="NZ_CM002372.1"/>
</dbReference>
<dbReference type="EMBL" id="AZJT01000013">
    <property type="protein sequence ID" value="ETW91553.1"/>
    <property type="molecule type" value="Genomic_DNA"/>
</dbReference>
<name>A0A0E2Q3T8_STRTR</name>
<evidence type="ECO:0000313" key="3">
    <source>
        <dbReference type="Proteomes" id="UP000024559"/>
    </source>
</evidence>
<dbReference type="Proteomes" id="UP000024559">
    <property type="component" value="Chromosome"/>
</dbReference>
<comment type="caution">
    <text evidence="2">The sequence shown here is derived from an EMBL/GenBank/DDBJ whole genome shotgun (WGS) entry which is preliminary data.</text>
</comment>
<proteinExistence type="predicted"/>
<protein>
    <submittedName>
        <fullName evidence="2">Levansucrase</fullName>
    </submittedName>
</protein>
<evidence type="ECO:0000313" key="2">
    <source>
        <dbReference type="EMBL" id="ETW91553.1"/>
    </source>
</evidence>
<feature type="region of interest" description="Disordered" evidence="1">
    <location>
        <begin position="1"/>
        <end position="55"/>
    </location>
</feature>